<dbReference type="RefSeq" id="WP_343331921.1">
    <property type="nucleotide sequence ID" value="NZ_JAPOHD010000008.1"/>
</dbReference>
<gene>
    <name evidence="1" type="ORF">OU798_04480</name>
</gene>
<proteinExistence type="predicted"/>
<organism evidence="1 2">
    <name type="scientific">Draconibacterium aestuarii</name>
    <dbReference type="NCBI Taxonomy" id="2998507"/>
    <lineage>
        <taxon>Bacteria</taxon>
        <taxon>Pseudomonadati</taxon>
        <taxon>Bacteroidota</taxon>
        <taxon>Bacteroidia</taxon>
        <taxon>Marinilabiliales</taxon>
        <taxon>Prolixibacteraceae</taxon>
        <taxon>Draconibacterium</taxon>
    </lineage>
</organism>
<dbReference type="AlphaFoldDB" id="A0A9X3F370"/>
<accession>A0A9X3F370</accession>
<protein>
    <submittedName>
        <fullName evidence="1">Uncharacterized protein</fullName>
    </submittedName>
</protein>
<comment type="caution">
    <text evidence="1">The sequence shown here is derived from an EMBL/GenBank/DDBJ whole genome shotgun (WGS) entry which is preliminary data.</text>
</comment>
<sequence>MEGWIKLYRILLNWEWYRDSNMVHLLIHLILKANHESRRWQGVLIERGQLLTGRKVLSQETGISLQTIRTCLNRLKSTNEITIKSTNKFSIITICKYESYQATKDEVNQQANQRLTNNQPTANQQLTTNKNDKNIKNEKNSLFRQRFFSVLEIFYFKNYKNPVAVTNAFFNHYEGVGWKNSRGLDIENVESVAENWDNKTTEGINCPVPLLIKWRVMYGILRNNTEHFTKFLLIRPAKLENGILTIRGKHKDIESIEADKEVLTVWKNALFMSYGKVKIEYQLDKQIAA</sequence>
<dbReference type="EMBL" id="JAPOHD010000008">
    <property type="protein sequence ID" value="MCY1719583.1"/>
    <property type="molecule type" value="Genomic_DNA"/>
</dbReference>
<evidence type="ECO:0000313" key="2">
    <source>
        <dbReference type="Proteomes" id="UP001145087"/>
    </source>
</evidence>
<reference evidence="1" key="1">
    <citation type="submission" date="2022-11" db="EMBL/GenBank/DDBJ databases">
        <title>Marilongibacter aestuarii gen. nov., sp. nov., isolated from tidal flat sediment.</title>
        <authorList>
            <person name="Jiayan W."/>
        </authorList>
    </citation>
    <scope>NUCLEOTIDE SEQUENCE</scope>
    <source>
        <strain evidence="1">Z1-6</strain>
    </source>
</reference>
<evidence type="ECO:0000313" key="1">
    <source>
        <dbReference type="EMBL" id="MCY1719583.1"/>
    </source>
</evidence>
<dbReference type="Proteomes" id="UP001145087">
    <property type="component" value="Unassembled WGS sequence"/>
</dbReference>
<name>A0A9X3F370_9BACT</name>
<keyword evidence="2" id="KW-1185">Reference proteome</keyword>